<dbReference type="AlphaFoldDB" id="A0A517Y4C6"/>
<reference evidence="2 3" key="1">
    <citation type="submission" date="2019-02" db="EMBL/GenBank/DDBJ databases">
        <title>Deep-cultivation of Planctomycetes and their phenomic and genomic characterization uncovers novel biology.</title>
        <authorList>
            <person name="Wiegand S."/>
            <person name="Jogler M."/>
            <person name="Boedeker C."/>
            <person name="Pinto D."/>
            <person name="Vollmers J."/>
            <person name="Rivas-Marin E."/>
            <person name="Kohn T."/>
            <person name="Peeters S.H."/>
            <person name="Heuer A."/>
            <person name="Rast P."/>
            <person name="Oberbeckmann S."/>
            <person name="Bunk B."/>
            <person name="Jeske O."/>
            <person name="Meyerdierks A."/>
            <person name="Storesund J.E."/>
            <person name="Kallscheuer N."/>
            <person name="Luecker S."/>
            <person name="Lage O.M."/>
            <person name="Pohl T."/>
            <person name="Merkel B.J."/>
            <person name="Hornburger P."/>
            <person name="Mueller R.-W."/>
            <person name="Bruemmer F."/>
            <person name="Labrenz M."/>
            <person name="Spormann A.M."/>
            <person name="Op den Camp H."/>
            <person name="Overmann J."/>
            <person name="Amann R."/>
            <person name="Jetten M.S.M."/>
            <person name="Mascher T."/>
            <person name="Medema M.H."/>
            <person name="Devos D.P."/>
            <person name="Kaster A.-K."/>
            <person name="Ovreas L."/>
            <person name="Rohde M."/>
            <person name="Galperin M.Y."/>
            <person name="Jogler C."/>
        </authorList>
    </citation>
    <scope>NUCLEOTIDE SEQUENCE [LARGE SCALE GENOMIC DNA]</scope>
    <source>
        <strain evidence="2 3">ETA_A8</strain>
    </source>
</reference>
<dbReference type="KEGG" id="aagg:ETAA8_01720"/>
<accession>A0A517Y4C6</accession>
<gene>
    <name evidence="2" type="ORF">ETAA8_01720</name>
</gene>
<dbReference type="EMBL" id="CP036274">
    <property type="protein sequence ID" value="QDU25111.1"/>
    <property type="molecule type" value="Genomic_DNA"/>
</dbReference>
<name>A0A517Y4C6_9BACT</name>
<sequence>MSRGDSPMNCRWAWMLPLLSIVTLMLGDQSVQAQGPPGMMGPGGPPPGMMGGPPGMMGGPPGMMGPGGPPGMMGGPPPGMYDPDSMNGAGIMGPGGPPGSMMGPSGDMMGGCPPEGGGYGHRHNGLLGDVLGIIAPYSDGGCAAPRWFDFDVGVMSIRRDDVGNSRVFTVQDDGVNPPVTVLQTSDLDFDSSTSFKFSAMMQCGPGSNLEFTYFGLFGWTSTAQALGNNDLFSVYSQFGTDPAGGFPETDASDIQRITYFSTFDNFEVNFRQRWQSPNCRYQGSWLYGVRYFKLDEDFNYNTLGVHTDLGPPIVVTTDTSRTNVNTNNSLTGLQIGGDMWVCLIPGLRVGGEGKFGVYGNHQNIDTTITTSTGLNFQEELRVGDVAFIGDLAAYATYRINYNWTFKAGYQALYVEGVALASENFNPVPPNVFVGGSQTRVPTAFRNGNVFYHGYTASFEYLW</sequence>
<organism evidence="2 3">
    <name type="scientific">Anatilimnocola aggregata</name>
    <dbReference type="NCBI Taxonomy" id="2528021"/>
    <lineage>
        <taxon>Bacteria</taxon>
        <taxon>Pseudomonadati</taxon>
        <taxon>Planctomycetota</taxon>
        <taxon>Planctomycetia</taxon>
        <taxon>Pirellulales</taxon>
        <taxon>Pirellulaceae</taxon>
        <taxon>Anatilimnocola</taxon>
    </lineage>
</organism>
<dbReference type="Proteomes" id="UP000315017">
    <property type="component" value="Chromosome"/>
</dbReference>
<evidence type="ECO:0000313" key="3">
    <source>
        <dbReference type="Proteomes" id="UP000315017"/>
    </source>
</evidence>
<dbReference type="Pfam" id="PF07585">
    <property type="entry name" value="BBP7"/>
    <property type="match status" value="1"/>
</dbReference>
<feature type="region of interest" description="Disordered" evidence="1">
    <location>
        <begin position="33"/>
        <end position="53"/>
    </location>
</feature>
<protein>
    <submittedName>
        <fullName evidence="2">Uncharacterized protein</fullName>
    </submittedName>
</protein>
<dbReference type="InterPro" id="IPR011446">
    <property type="entry name" value="BBP7"/>
</dbReference>
<evidence type="ECO:0000256" key="1">
    <source>
        <dbReference type="SAM" id="MobiDB-lite"/>
    </source>
</evidence>
<keyword evidence="3" id="KW-1185">Reference proteome</keyword>
<proteinExistence type="predicted"/>
<evidence type="ECO:0000313" key="2">
    <source>
        <dbReference type="EMBL" id="QDU25111.1"/>
    </source>
</evidence>